<comment type="caution">
    <text evidence="1">The sequence shown here is derived from an EMBL/GenBank/DDBJ whole genome shotgun (WGS) entry which is preliminary data.</text>
</comment>
<accession>A0A132PA70</accession>
<evidence type="ECO:0000313" key="1">
    <source>
        <dbReference type="EMBL" id="KWX19210.1"/>
    </source>
</evidence>
<name>A0A132PA70_ENTFC</name>
<organism evidence="1 2">
    <name type="scientific">Enterococcus faecium</name>
    <name type="common">Streptococcus faecium</name>
    <dbReference type="NCBI Taxonomy" id="1352"/>
    <lineage>
        <taxon>Bacteria</taxon>
        <taxon>Bacillati</taxon>
        <taxon>Bacillota</taxon>
        <taxon>Bacilli</taxon>
        <taxon>Lactobacillales</taxon>
        <taxon>Enterococcaceae</taxon>
        <taxon>Enterococcus</taxon>
    </lineage>
</organism>
<evidence type="ECO:0008006" key="3">
    <source>
        <dbReference type="Google" id="ProtNLM"/>
    </source>
</evidence>
<sequence length="116" mass="13561">MAQNRIFTTSFASVYPMYVAKAERKDRIKEEVDEIICWLTGYSQTELEYQLQKRVTFEQFFAEAPVPNPSRSLITGVVCGVRVEDIEDNLMKEIRYLDKMIDELAKGKKMEKILRS</sequence>
<dbReference type="InterPro" id="IPR014580">
    <property type="entry name" value="UCP033199"/>
</dbReference>
<dbReference type="InterPro" id="IPR023204">
    <property type="entry name" value="SP1917_dom_sf"/>
</dbReference>
<dbReference type="EMBL" id="LRHK01000001">
    <property type="protein sequence ID" value="KWX19210.1"/>
    <property type="molecule type" value="Genomic_DNA"/>
</dbReference>
<dbReference type="RefSeq" id="WP_002317258.1">
    <property type="nucleotide sequence ID" value="NZ_LRAQ01000090.1"/>
</dbReference>
<dbReference type="Gene3D" id="1.10.8.290">
    <property type="entry name" value="uncharacterized protein sp1917 domain"/>
    <property type="match status" value="1"/>
</dbReference>
<dbReference type="Pfam" id="PF09966">
    <property type="entry name" value="DUF2200"/>
    <property type="match status" value="1"/>
</dbReference>
<proteinExistence type="predicted"/>
<dbReference type="PIRSF" id="PIRSF033199">
    <property type="entry name" value="UCP033199"/>
    <property type="match status" value="1"/>
</dbReference>
<dbReference type="Proteomes" id="UP000070452">
    <property type="component" value="Unassembled WGS sequence"/>
</dbReference>
<evidence type="ECO:0000313" key="2">
    <source>
        <dbReference type="Proteomes" id="UP000070452"/>
    </source>
</evidence>
<protein>
    <recommendedName>
        <fullName evidence="3">DUF2200 domain-containing protein</fullName>
    </recommendedName>
</protein>
<reference evidence="1 2" key="1">
    <citation type="submission" date="2016-01" db="EMBL/GenBank/DDBJ databases">
        <title>Molecular Mechanisms for transfer of large genomic segments between Enterococcus faecium strains.</title>
        <authorList>
            <person name="Garcia-Solache M.A."/>
            <person name="Lebreton F."/>
            <person name="Mclaughlin R.E."/>
            <person name="Whiteaker J.D."/>
            <person name="Gilmore M.S."/>
            <person name="Rice L.B."/>
        </authorList>
    </citation>
    <scope>NUCLEOTIDE SEQUENCE [LARGE SCALE GENOMIC DNA]</scope>
    <source>
        <strain evidence="1 2">D344RRF x C68</strain>
    </source>
</reference>
<dbReference type="AlphaFoldDB" id="A0A132PA70"/>
<gene>
    <name evidence="1" type="ORF">AWT83_12300</name>
</gene>